<dbReference type="AlphaFoldDB" id="A0A6C0F421"/>
<name>A0A6C0F421_9ZZZZ</name>
<reference evidence="1" key="1">
    <citation type="journal article" date="2020" name="Nature">
        <title>Giant virus diversity and host interactions through global metagenomics.</title>
        <authorList>
            <person name="Schulz F."/>
            <person name="Roux S."/>
            <person name="Paez-Espino D."/>
            <person name="Jungbluth S."/>
            <person name="Walsh D.A."/>
            <person name="Denef V.J."/>
            <person name="McMahon K.D."/>
            <person name="Konstantinidis K.T."/>
            <person name="Eloe-Fadrosh E.A."/>
            <person name="Kyrpides N.C."/>
            <person name="Woyke T."/>
        </authorList>
    </citation>
    <scope>NUCLEOTIDE SEQUENCE</scope>
    <source>
        <strain evidence="1">GVMAG-M-3300009180-45</strain>
    </source>
</reference>
<protein>
    <submittedName>
        <fullName evidence="1">Uncharacterized protein</fullName>
    </submittedName>
</protein>
<sequence length="57" mass="6419">MKLWSMMVNVCALAAGRFWDRLSMKEPNGESTAILKTTPLVQGRSRANSFLTHHTDL</sequence>
<organism evidence="1">
    <name type="scientific">viral metagenome</name>
    <dbReference type="NCBI Taxonomy" id="1070528"/>
    <lineage>
        <taxon>unclassified sequences</taxon>
        <taxon>metagenomes</taxon>
        <taxon>organismal metagenomes</taxon>
    </lineage>
</organism>
<dbReference type="EMBL" id="MN739024">
    <property type="protein sequence ID" value="QHT35611.1"/>
    <property type="molecule type" value="Genomic_DNA"/>
</dbReference>
<accession>A0A6C0F421</accession>
<evidence type="ECO:0000313" key="1">
    <source>
        <dbReference type="EMBL" id="QHT35611.1"/>
    </source>
</evidence>
<proteinExistence type="predicted"/>